<dbReference type="InterPro" id="IPR027417">
    <property type="entry name" value="P-loop_NTPase"/>
</dbReference>
<proteinExistence type="predicted"/>
<dbReference type="Gene3D" id="3.30.200.20">
    <property type="entry name" value="Phosphorylase Kinase, domain 1"/>
    <property type="match status" value="1"/>
</dbReference>
<dbReference type="SUPFAM" id="SSF56112">
    <property type="entry name" value="Protein kinase-like (PK-like)"/>
    <property type="match status" value="1"/>
</dbReference>
<dbReference type="PANTHER" id="PTHR26392:SF92">
    <property type="entry name" value="PROTEIN KINASE DOMAIN-CONTAINING PROTEIN"/>
    <property type="match status" value="1"/>
</dbReference>
<accession>A0ABY7G3R0</accession>
<sequence>MDANLSPEDVQNMDMKSVVALAKEMDIDITGDRTKDKIVNKIIDIILKRKPDPDPLCRPDGPSLMKASDDHAVVRRKLQEKIRQAHKLYQAFPLKLKSNLTQSYPRLEDDFKEKQNSLKNGECWILVAEDLKGIQEFKDSVVECDENDDNPFERVELYYPFKTLSKEVVIVDTPGIEGGNNVDQSLEVYLKKSFGFLYVINTNAAGGVQQGRLGHLLKTVVNCSEDFSPEASLFIGNKWENVPDKDKGDVQREAREFYLNHKDQIKDHTMLQQKMGQLIPSSLRQGLINHYWWLSGFLTRSNYVLRVTSVQHEMTEEETRQRYMEMKKHVEELQRNSDDCVGNLRKKVDFEIFKITGHIKDLLQHPRGCPKSDRKWKRTADDAAMIISERIAMVIDSWQREHSVLSKIDKEIIDVFSKEFGLLQHQVDDIEKFLADSKGKAMMLKTVKLMPVKGIFAKKKGKVERTYSTMGGAVSCIGMLDTGKKNVRKLFKDRYTDKVSQNQRAAVMAEATTLYIKSILEHKDMNSKLRKYFDRFFKDIDEAAKRIPEFLKADQQLIETLRNSMTEIEQLKEKLPSLCNDCADMHGELDIFYINNIMKFDYDISEFDWHGKQPLGSGSFADVFRSEIVANEAVSRKNVTDILTEDRTMRDLRHPNVVRYYGATFRKDPDKGLIWIMIAKEGTAKITDVGVAKPTKILVRTCEGSPAYMAPEVLLGSQNHTNKIDIYSLSFIYWEMWFGQEITADMNREILGRDFYGDAMEALKKRQGNSKGGWRPSFSKANKPQDEIVELLKKMWSVDPNERPSAIELIYDNREQAVDMAMRILL</sequence>
<organism evidence="2 3">
    <name type="scientific">Mya arenaria</name>
    <name type="common">Soft-shell clam</name>
    <dbReference type="NCBI Taxonomy" id="6604"/>
    <lineage>
        <taxon>Eukaryota</taxon>
        <taxon>Metazoa</taxon>
        <taxon>Spiralia</taxon>
        <taxon>Lophotrochozoa</taxon>
        <taxon>Mollusca</taxon>
        <taxon>Bivalvia</taxon>
        <taxon>Autobranchia</taxon>
        <taxon>Heteroconchia</taxon>
        <taxon>Euheterodonta</taxon>
        <taxon>Imparidentia</taxon>
        <taxon>Neoheterodontei</taxon>
        <taxon>Myida</taxon>
        <taxon>Myoidea</taxon>
        <taxon>Myidae</taxon>
        <taxon>Mya</taxon>
    </lineage>
</organism>
<protein>
    <submittedName>
        <fullName evidence="2">DUSTY-like protein</fullName>
    </submittedName>
</protein>
<dbReference type="PROSITE" id="PS50011">
    <property type="entry name" value="PROTEIN_KINASE_DOM"/>
    <property type="match status" value="1"/>
</dbReference>
<dbReference type="InterPro" id="IPR011009">
    <property type="entry name" value="Kinase-like_dom_sf"/>
</dbReference>
<dbReference type="Pfam" id="PF00069">
    <property type="entry name" value="Pkinase"/>
    <property type="match status" value="1"/>
</dbReference>
<evidence type="ECO:0000259" key="1">
    <source>
        <dbReference type="PROSITE" id="PS50011"/>
    </source>
</evidence>
<evidence type="ECO:0000313" key="2">
    <source>
        <dbReference type="EMBL" id="WAR28800.1"/>
    </source>
</evidence>
<dbReference type="Gene3D" id="3.40.50.300">
    <property type="entry name" value="P-loop containing nucleotide triphosphate hydrolases"/>
    <property type="match status" value="1"/>
</dbReference>
<dbReference type="EMBL" id="CP111026">
    <property type="protein sequence ID" value="WAR28800.1"/>
    <property type="molecule type" value="Genomic_DNA"/>
</dbReference>
<dbReference type="Gene3D" id="1.10.510.10">
    <property type="entry name" value="Transferase(Phosphotransferase) domain 1"/>
    <property type="match status" value="1"/>
</dbReference>
<gene>
    <name evidence="2" type="ORF">MAR_014504</name>
</gene>
<keyword evidence="3" id="KW-1185">Reference proteome</keyword>
<feature type="domain" description="Protein kinase" evidence="1">
    <location>
        <begin position="449"/>
        <end position="818"/>
    </location>
</feature>
<evidence type="ECO:0000313" key="3">
    <source>
        <dbReference type="Proteomes" id="UP001164746"/>
    </source>
</evidence>
<dbReference type="PANTHER" id="PTHR26392">
    <property type="entry name" value="MITOGEN-ACTIVATED PROTEIN KINASE KINASE KINASE 7-RELATED"/>
    <property type="match status" value="1"/>
</dbReference>
<name>A0ABY7G3R0_MYAAR</name>
<dbReference type="InterPro" id="IPR000719">
    <property type="entry name" value="Prot_kinase_dom"/>
</dbReference>
<reference evidence="2" key="1">
    <citation type="submission" date="2022-11" db="EMBL/GenBank/DDBJ databases">
        <title>Centuries of genome instability and evolution in soft-shell clam transmissible cancer (bioRxiv).</title>
        <authorList>
            <person name="Hart S.F.M."/>
            <person name="Yonemitsu M.A."/>
            <person name="Giersch R.M."/>
            <person name="Beal B.F."/>
            <person name="Arriagada G."/>
            <person name="Davis B.W."/>
            <person name="Ostrander E.A."/>
            <person name="Goff S.P."/>
            <person name="Metzger M.J."/>
        </authorList>
    </citation>
    <scope>NUCLEOTIDE SEQUENCE</scope>
    <source>
        <strain evidence="2">MELC-2E11</strain>
        <tissue evidence="2">Siphon/mantle</tissue>
    </source>
</reference>
<dbReference type="Proteomes" id="UP001164746">
    <property type="component" value="Chromosome 15"/>
</dbReference>